<dbReference type="GO" id="GO:0015871">
    <property type="term" value="P:choline transport"/>
    <property type="evidence" value="ECO:0007669"/>
    <property type="project" value="TreeGrafter"/>
</dbReference>
<evidence type="ECO:0000259" key="6">
    <source>
        <dbReference type="Pfam" id="PF04069"/>
    </source>
</evidence>
<dbReference type="SUPFAM" id="SSF53850">
    <property type="entry name" value="Periplasmic binding protein-like II"/>
    <property type="match status" value="2"/>
</dbReference>
<dbReference type="Pfam" id="PF04069">
    <property type="entry name" value="OpuAC"/>
    <property type="match status" value="2"/>
</dbReference>
<dbReference type="Proteomes" id="UP000028091">
    <property type="component" value="Unassembled WGS sequence"/>
</dbReference>
<dbReference type="OrthoDB" id="9787902at2"/>
<dbReference type="GO" id="GO:0031460">
    <property type="term" value="P:glycine betaine transport"/>
    <property type="evidence" value="ECO:0007669"/>
    <property type="project" value="TreeGrafter"/>
</dbReference>
<keyword evidence="4" id="KW-0472">Membrane</keyword>
<dbReference type="GO" id="GO:0015226">
    <property type="term" value="F:carnitine transmembrane transporter activity"/>
    <property type="evidence" value="ECO:0007669"/>
    <property type="project" value="TreeGrafter"/>
</dbReference>
<evidence type="ECO:0000256" key="4">
    <source>
        <dbReference type="ARBA" id="ARBA00023136"/>
    </source>
</evidence>
<reference evidence="7 8" key="1">
    <citation type="submission" date="2012-09" db="EMBL/GenBank/DDBJ databases">
        <title>Genome Sequence of Bacillus sp. DW5-4.</title>
        <authorList>
            <person name="Lai Q."/>
            <person name="Liu Y."/>
            <person name="Shao Z."/>
        </authorList>
    </citation>
    <scope>NUCLEOTIDE SEQUENCE [LARGE SCALE GENOMIC DNA]</scope>
    <source>
        <strain evidence="7 8">DW5-4</strain>
    </source>
</reference>
<dbReference type="CDD" id="cd13639">
    <property type="entry name" value="PBP2_OpuAC_like"/>
    <property type="match status" value="1"/>
</dbReference>
<keyword evidence="5" id="KW-0732">Signal</keyword>
<comment type="subcellular location">
    <subcellularLocation>
        <location evidence="1">Cell membrane</location>
    </subcellularLocation>
</comment>
<evidence type="ECO:0000313" key="8">
    <source>
        <dbReference type="Proteomes" id="UP000028091"/>
    </source>
</evidence>
<dbReference type="PANTHER" id="PTHR47737">
    <property type="entry name" value="GLYCINE BETAINE/PROLINE BETAINE TRANSPORT SYSTEM PERMEASE PROTEIN PROW"/>
    <property type="match status" value="1"/>
</dbReference>
<keyword evidence="3" id="KW-1003">Cell membrane</keyword>
<feature type="domain" description="ABC-type glycine betaine transport system substrate-binding" evidence="6">
    <location>
        <begin position="30"/>
        <end position="172"/>
    </location>
</feature>
<dbReference type="GO" id="GO:0005275">
    <property type="term" value="F:amine transmembrane transporter activity"/>
    <property type="evidence" value="ECO:0007669"/>
    <property type="project" value="TreeGrafter"/>
</dbReference>
<evidence type="ECO:0000256" key="2">
    <source>
        <dbReference type="ARBA" id="ARBA00022448"/>
    </source>
</evidence>
<keyword evidence="2" id="KW-0813">Transport</keyword>
<feature type="chain" id="PRO_5038740614" evidence="5">
    <location>
        <begin position="26"/>
        <end position="293"/>
    </location>
</feature>
<dbReference type="PANTHER" id="PTHR47737:SF1">
    <property type="entry name" value="GLYCINE BETAINE_PROLINE BETAINE TRANSPORT SYSTEM PERMEASE PROTEIN PROW"/>
    <property type="match status" value="1"/>
</dbReference>
<dbReference type="Gene3D" id="3.10.105.10">
    <property type="entry name" value="Dipeptide-binding Protein, Domain 3"/>
    <property type="match status" value="1"/>
</dbReference>
<organism evidence="7 8">
    <name type="scientific">Bacillus zhangzhouensis</name>
    <dbReference type="NCBI Taxonomy" id="1178540"/>
    <lineage>
        <taxon>Bacteria</taxon>
        <taxon>Bacillati</taxon>
        <taxon>Bacillota</taxon>
        <taxon>Bacilli</taxon>
        <taxon>Bacillales</taxon>
        <taxon>Bacillaceae</taxon>
        <taxon>Bacillus</taxon>
    </lineage>
</organism>
<feature type="signal peptide" evidence="5">
    <location>
        <begin position="1"/>
        <end position="25"/>
    </location>
</feature>
<gene>
    <name evidence="7" type="ORF">BA70_18080</name>
</gene>
<dbReference type="AlphaFoldDB" id="A0A081LC16"/>
<accession>A0A081LC16</accession>
<evidence type="ECO:0000256" key="5">
    <source>
        <dbReference type="SAM" id="SignalP"/>
    </source>
</evidence>
<keyword evidence="8" id="KW-1185">Reference proteome</keyword>
<dbReference type="EMBL" id="JOTP01000007">
    <property type="protein sequence ID" value="KEP26792.1"/>
    <property type="molecule type" value="Genomic_DNA"/>
</dbReference>
<comment type="caution">
    <text evidence="7">The sequence shown here is derived from an EMBL/GenBank/DDBJ whole genome shotgun (WGS) entry which is preliminary data.</text>
</comment>
<dbReference type="PROSITE" id="PS51257">
    <property type="entry name" value="PROKAR_LIPOPROTEIN"/>
    <property type="match status" value="1"/>
</dbReference>
<evidence type="ECO:0000256" key="3">
    <source>
        <dbReference type="ARBA" id="ARBA00022475"/>
    </source>
</evidence>
<sequence>MWKKSLYIGMTALLVFLLAACGAQSDSNSSAAQQVNKTIIGIDPGSGIMALTDQAKKDYGLEDWTVVSASSAAMTATLKKSYDRKKPIIITGWNPHWMFTRYDLKYLDDPKKSYGEAEEIHTISRKGFAKDQPEAAKMLSQFKWSQDDMGEVMIDIQDGTKPKDAALKYVKKHKDQVAKWTKGVKKSNGDKVNLAYVAWDSEIASTNVAAEVLRELGFKVTLTQVEAGPMWTAIATGSADASLSAWLPNTHKTYAAKFKGKYDDLGTSMKGLRMGLVVPTYMKNVNSIEDLKK</sequence>
<dbReference type="InterPro" id="IPR007210">
    <property type="entry name" value="ABC_Gly_betaine_transp_sub-bd"/>
</dbReference>
<feature type="domain" description="ABC-type glycine betaine transport system substrate-binding" evidence="6">
    <location>
        <begin position="191"/>
        <end position="293"/>
    </location>
</feature>
<protein>
    <submittedName>
        <fullName evidence="7">Glycine/betaine ABC transporter</fullName>
    </submittedName>
</protein>
<dbReference type="eggNOG" id="COG2113">
    <property type="taxonomic scope" value="Bacteria"/>
</dbReference>
<evidence type="ECO:0000256" key="1">
    <source>
        <dbReference type="ARBA" id="ARBA00004236"/>
    </source>
</evidence>
<dbReference type="GO" id="GO:0043190">
    <property type="term" value="C:ATP-binding cassette (ABC) transporter complex"/>
    <property type="evidence" value="ECO:0007669"/>
    <property type="project" value="InterPro"/>
</dbReference>
<proteinExistence type="predicted"/>
<dbReference type="RefSeq" id="WP_034320606.1">
    <property type="nucleotide sequence ID" value="NZ_JAVIKA010000007.1"/>
</dbReference>
<name>A0A081LC16_9BACI</name>
<dbReference type="Gene3D" id="3.40.190.100">
    <property type="entry name" value="Glycine betaine-binding periplasmic protein, domain 2"/>
    <property type="match status" value="1"/>
</dbReference>
<evidence type="ECO:0000313" key="7">
    <source>
        <dbReference type="EMBL" id="KEP26792.1"/>
    </source>
</evidence>